<keyword evidence="2" id="KW-0808">Transferase</keyword>
<feature type="domain" description="Glycosyltransferase subfamily 4-like N-terminal" evidence="1">
    <location>
        <begin position="18"/>
        <end position="200"/>
    </location>
</feature>
<dbReference type="GeneID" id="93206381"/>
<proteinExistence type="predicted"/>
<organism evidence="2 3">
    <name type="scientific">Bordetella bronchiseptica 253</name>
    <dbReference type="NCBI Taxonomy" id="568707"/>
    <lineage>
        <taxon>Bacteria</taxon>
        <taxon>Pseudomonadati</taxon>
        <taxon>Pseudomonadota</taxon>
        <taxon>Betaproteobacteria</taxon>
        <taxon>Burkholderiales</taxon>
        <taxon>Alcaligenaceae</taxon>
        <taxon>Bordetella</taxon>
    </lineage>
</organism>
<dbReference type="InterPro" id="IPR028098">
    <property type="entry name" value="Glyco_trans_4-like_N"/>
</dbReference>
<name>A0A0C6P9A1_BORBO</name>
<dbReference type="SUPFAM" id="SSF53756">
    <property type="entry name" value="UDP-Glycosyltransferase/glycogen phosphorylase"/>
    <property type="match status" value="1"/>
</dbReference>
<dbReference type="Gene3D" id="3.40.50.2000">
    <property type="entry name" value="Glycogen Phosphorylase B"/>
    <property type="match status" value="2"/>
</dbReference>
<accession>A0A0C6P9A1</accession>
<dbReference type="KEGG" id="bbh:BN112_3260"/>
<dbReference type="Pfam" id="PF13579">
    <property type="entry name" value="Glyco_trans_4_4"/>
    <property type="match status" value="1"/>
</dbReference>
<dbReference type="OrthoDB" id="9787293at2"/>
<reference evidence="2 3" key="1">
    <citation type="journal article" date="2012" name="BMC Genomics">
        <title>Comparative genomics of the classical Bordetella subspecies: the evolution and exchange of virulence-associated diversity amongst closely related pathogens.</title>
        <authorList>
            <person name="Park J."/>
            <person name="Zhang Y."/>
            <person name="Buboltz A.M."/>
            <person name="Zhang X."/>
            <person name="Schuster S.C."/>
            <person name="Ahuja U."/>
            <person name="Liu M."/>
            <person name="Miller J.F."/>
            <person name="Sebaihia M."/>
            <person name="Bentley S.D."/>
            <person name="Parkhill J."/>
            <person name="Harvill E.T."/>
        </authorList>
    </citation>
    <scope>NUCLEOTIDE SEQUENCE [LARGE SCALE GENOMIC DNA]</scope>
    <source>
        <strain evidence="2 3">253</strain>
    </source>
</reference>
<evidence type="ECO:0000313" key="2">
    <source>
        <dbReference type="EMBL" id="CCJ55175.1"/>
    </source>
</evidence>
<evidence type="ECO:0000259" key="1">
    <source>
        <dbReference type="Pfam" id="PF13579"/>
    </source>
</evidence>
<gene>
    <name evidence="2" type="primary">wlbE</name>
    <name evidence="2" type="ORF">BN112_3260</name>
</gene>
<dbReference type="Proteomes" id="UP000007564">
    <property type="component" value="Chromosome"/>
</dbReference>
<dbReference type="AlphaFoldDB" id="A0A0C6P9A1"/>
<dbReference type="EMBL" id="HE965806">
    <property type="protein sequence ID" value="CCJ55175.1"/>
    <property type="molecule type" value="Genomic_DNA"/>
</dbReference>
<dbReference type="PANTHER" id="PTHR12526:SF622">
    <property type="entry name" value="GLYCOSYLTRANSFERASE (GROUP I)"/>
    <property type="match status" value="1"/>
</dbReference>
<sequence length="419" mass="46725">MNILLINHYAGSPRYGMEFRPYYFGREWIGHGHQVKVAASTISHIRARAPQAGGRLTRENVDGIEYLWYATLPYQGNGARRLLNMLQFSARLYGLRRDLGGWRPDIVIASSTHPYDVLPAARLARQTGARLVFEVHDLWPLTPRLLGGFKAWHPMIASMQYAEDYAYRHADLTVSMLPCALPYMRERGLDPRRYAHVPNGVPVTEYSSPDFDNPDYLRVRAQIRQLREQCDFVLAYAGTHGHANALDMLLQAMARLRDQPIGLLLLGDGPDKPELKRLAGQLGLRHIAFADPVPRPAVQAVMADIDAAYIGLRRSPLFQFGVSPNKLFDYMLSACPVVQSIESGNDIVADARCGVSVPAEDPAALAAALHGLRALPAAERQAMGRRGRDYVLARHDYPVLAQQFLDAVQSVTPRRAASR</sequence>
<dbReference type="Pfam" id="PF13692">
    <property type="entry name" value="Glyco_trans_1_4"/>
    <property type="match status" value="1"/>
</dbReference>
<dbReference type="HOGENOM" id="CLU_009583_11_2_4"/>
<dbReference type="GO" id="GO:0016757">
    <property type="term" value="F:glycosyltransferase activity"/>
    <property type="evidence" value="ECO:0007669"/>
    <property type="project" value="UniProtKB-ARBA"/>
</dbReference>
<dbReference type="RefSeq" id="WP_003807109.1">
    <property type="nucleotide sequence ID" value="NC_019382.1"/>
</dbReference>
<dbReference type="CDD" id="cd03794">
    <property type="entry name" value="GT4_WbuB-like"/>
    <property type="match status" value="1"/>
</dbReference>
<evidence type="ECO:0000313" key="3">
    <source>
        <dbReference type="Proteomes" id="UP000007564"/>
    </source>
</evidence>
<protein>
    <submittedName>
        <fullName evidence="2">Probable glycosyl transferase</fullName>
    </submittedName>
</protein>
<dbReference type="PANTHER" id="PTHR12526">
    <property type="entry name" value="GLYCOSYLTRANSFERASE"/>
    <property type="match status" value="1"/>
</dbReference>